<dbReference type="InterPro" id="IPR008257">
    <property type="entry name" value="Pept_M19"/>
</dbReference>
<dbReference type="InterPro" id="IPR032466">
    <property type="entry name" value="Metal_Hydrolase"/>
</dbReference>
<dbReference type="Pfam" id="PF01244">
    <property type="entry name" value="Peptidase_M19"/>
    <property type="match status" value="1"/>
</dbReference>
<dbReference type="Gene3D" id="1.10.287.650">
    <property type="entry name" value="L27 domain"/>
    <property type="match status" value="1"/>
</dbReference>
<dbReference type="Gene3D" id="3.20.20.140">
    <property type="entry name" value="Metal-dependent hydrolases"/>
    <property type="match status" value="1"/>
</dbReference>
<keyword evidence="3" id="KW-1185">Reference proteome</keyword>
<keyword evidence="1" id="KW-0732">Signal</keyword>
<dbReference type="Proteomes" id="UP000198339">
    <property type="component" value="Unassembled WGS sequence"/>
</dbReference>
<dbReference type="EMBL" id="FZPA01000001">
    <property type="protein sequence ID" value="SNS27005.1"/>
    <property type="molecule type" value="Genomic_DNA"/>
</dbReference>
<dbReference type="GO" id="GO:0070573">
    <property type="term" value="F:metallodipeptidase activity"/>
    <property type="evidence" value="ECO:0007669"/>
    <property type="project" value="InterPro"/>
</dbReference>
<dbReference type="SUPFAM" id="SSF51556">
    <property type="entry name" value="Metallo-dependent hydrolases"/>
    <property type="match status" value="1"/>
</dbReference>
<sequence length="413" mass="44570">MPLRPTHPLAAAALLAVSATASAGAKEGIVPPTVMAIHDRLLTLDTHLDTPASLANEGWSIEEEHDVDADFTQVDLPRMKKGGLDGGFWAIYTPQGPLDSASLEKATNFAIMRGVVIREMIAADPANFVLATRAGDAARIAAEGKRIVYMSMENAYPLGDDVSLVQTFHDMGVRLIGFAHFANNQFADSATDPAGGHWGGLSPLGIQLLAEMNRLGIVPDASHSSDKTFDDLLRLSKAPIILSHSGCKAIYDHPRNIDDDRLRALAAKGGVIQINSFGSYLRAAAPNPERQKAMRALFASMREEGMTKAQRDTLIAQRREIDRLYPDTGRPSFDDFMKHLLHALEVVGPDHVGIGLDWDGGGGVAGMEDVARIPRITKALLDAGYKEEDIAKIWSGNILRVLAANEAMVMPAR</sequence>
<dbReference type="RefSeq" id="WP_089214019.1">
    <property type="nucleotide sequence ID" value="NZ_FZPA01000001.1"/>
</dbReference>
<evidence type="ECO:0000313" key="2">
    <source>
        <dbReference type="EMBL" id="SNS27005.1"/>
    </source>
</evidence>
<dbReference type="PANTHER" id="PTHR10443:SF12">
    <property type="entry name" value="DIPEPTIDASE"/>
    <property type="match status" value="1"/>
</dbReference>
<proteinExistence type="predicted"/>
<evidence type="ECO:0000313" key="3">
    <source>
        <dbReference type="Proteomes" id="UP000198339"/>
    </source>
</evidence>
<dbReference type="PROSITE" id="PS51365">
    <property type="entry name" value="RENAL_DIPEPTIDASE_2"/>
    <property type="match status" value="1"/>
</dbReference>
<protein>
    <submittedName>
        <fullName evidence="2">Membrane dipeptidase</fullName>
    </submittedName>
</protein>
<dbReference type="PANTHER" id="PTHR10443">
    <property type="entry name" value="MICROSOMAL DIPEPTIDASE"/>
    <property type="match status" value="1"/>
</dbReference>
<dbReference type="OrthoDB" id="9804920at2"/>
<organism evidence="2 3">
    <name type="scientific">Sphingopyxis indica</name>
    <dbReference type="NCBI Taxonomy" id="436663"/>
    <lineage>
        <taxon>Bacteria</taxon>
        <taxon>Pseudomonadati</taxon>
        <taxon>Pseudomonadota</taxon>
        <taxon>Alphaproteobacteria</taxon>
        <taxon>Sphingomonadales</taxon>
        <taxon>Sphingomonadaceae</taxon>
        <taxon>Sphingopyxis</taxon>
    </lineage>
</organism>
<reference evidence="2 3" key="1">
    <citation type="submission" date="2017-06" db="EMBL/GenBank/DDBJ databases">
        <authorList>
            <person name="Kim H.J."/>
            <person name="Triplett B.A."/>
        </authorList>
    </citation>
    <scope>NUCLEOTIDE SEQUENCE [LARGE SCALE GENOMIC DNA]</scope>
    <source>
        <strain evidence="2 3">DS15</strain>
    </source>
</reference>
<name>A0A239D3L8_9SPHN</name>
<gene>
    <name evidence="2" type="ORF">SAMN06295955_10178</name>
</gene>
<dbReference type="GO" id="GO:0006508">
    <property type="term" value="P:proteolysis"/>
    <property type="evidence" value="ECO:0007669"/>
    <property type="project" value="InterPro"/>
</dbReference>
<dbReference type="CDD" id="cd01301">
    <property type="entry name" value="rDP_like"/>
    <property type="match status" value="1"/>
</dbReference>
<feature type="signal peptide" evidence="1">
    <location>
        <begin position="1"/>
        <end position="23"/>
    </location>
</feature>
<evidence type="ECO:0000256" key="1">
    <source>
        <dbReference type="SAM" id="SignalP"/>
    </source>
</evidence>
<accession>A0A239D3L8</accession>
<dbReference type="AlphaFoldDB" id="A0A239D3L8"/>
<feature type="chain" id="PRO_5012285993" evidence="1">
    <location>
        <begin position="24"/>
        <end position="413"/>
    </location>
</feature>